<dbReference type="Proteomes" id="UP000538666">
    <property type="component" value="Unassembled WGS sequence"/>
</dbReference>
<evidence type="ECO:0000256" key="1">
    <source>
        <dbReference type="SAM" id="MobiDB-lite"/>
    </source>
</evidence>
<name>A0A841JU38_9BACT</name>
<comment type="caution">
    <text evidence="2">The sequence shown here is derived from an EMBL/GenBank/DDBJ whole genome shotgun (WGS) entry which is preliminary data.</text>
</comment>
<reference evidence="2 3" key="1">
    <citation type="submission" date="2020-08" db="EMBL/GenBank/DDBJ databases">
        <title>Genomic Encyclopedia of Type Strains, Phase IV (KMG-IV): sequencing the most valuable type-strain genomes for metagenomic binning, comparative biology and taxonomic classification.</title>
        <authorList>
            <person name="Goeker M."/>
        </authorList>
    </citation>
    <scope>NUCLEOTIDE SEQUENCE [LARGE SCALE GENOMIC DNA]</scope>
    <source>
        <strain evidence="2 3">DSM 103733</strain>
    </source>
</reference>
<feature type="region of interest" description="Disordered" evidence="1">
    <location>
        <begin position="100"/>
        <end position="119"/>
    </location>
</feature>
<protein>
    <submittedName>
        <fullName evidence="2">Uncharacterized protein</fullName>
    </submittedName>
</protein>
<organism evidence="2 3">
    <name type="scientific">Silvibacterium bohemicum</name>
    <dbReference type="NCBI Taxonomy" id="1577686"/>
    <lineage>
        <taxon>Bacteria</taxon>
        <taxon>Pseudomonadati</taxon>
        <taxon>Acidobacteriota</taxon>
        <taxon>Terriglobia</taxon>
        <taxon>Terriglobales</taxon>
        <taxon>Acidobacteriaceae</taxon>
        <taxon>Silvibacterium</taxon>
    </lineage>
</organism>
<gene>
    <name evidence="2" type="ORF">HNQ77_001936</name>
</gene>
<evidence type="ECO:0000313" key="2">
    <source>
        <dbReference type="EMBL" id="MBB6143987.1"/>
    </source>
</evidence>
<dbReference type="AlphaFoldDB" id="A0A841JU38"/>
<accession>A0A841JU38</accession>
<sequence>MSDQTPTPRQVRVVGKLDMVRHSTRSFGLLLADGTEVRGILSDGDPDLLQRYFGGEITIFGKAVYRPSGTLLRIDAQEIVDTVEGRTAFSHVPLALTHQPRQDRKTQTSKNGVSAFFGSWPGTETDQELLAALEELRH</sequence>
<dbReference type="OrthoDB" id="5526489at2"/>
<keyword evidence="3" id="KW-1185">Reference proteome</keyword>
<evidence type="ECO:0000313" key="3">
    <source>
        <dbReference type="Proteomes" id="UP000538666"/>
    </source>
</evidence>
<proteinExistence type="predicted"/>
<dbReference type="RefSeq" id="WP_156185819.1">
    <property type="nucleotide sequence ID" value="NZ_JACHEK010000003.1"/>
</dbReference>
<dbReference type="EMBL" id="JACHEK010000003">
    <property type="protein sequence ID" value="MBB6143987.1"/>
    <property type="molecule type" value="Genomic_DNA"/>
</dbReference>